<keyword evidence="2 3" id="KW-0040">ANK repeat</keyword>
<comment type="caution">
    <text evidence="4">The sequence shown here is derived from an EMBL/GenBank/DDBJ whole genome shotgun (WGS) entry which is preliminary data.</text>
</comment>
<organism evidence="4 5">
    <name type="scientific">Neocallimastix californiae</name>
    <dbReference type="NCBI Taxonomy" id="1754190"/>
    <lineage>
        <taxon>Eukaryota</taxon>
        <taxon>Fungi</taxon>
        <taxon>Fungi incertae sedis</taxon>
        <taxon>Chytridiomycota</taxon>
        <taxon>Chytridiomycota incertae sedis</taxon>
        <taxon>Neocallimastigomycetes</taxon>
        <taxon>Neocallimastigales</taxon>
        <taxon>Neocallimastigaceae</taxon>
        <taxon>Neocallimastix</taxon>
    </lineage>
</organism>
<keyword evidence="5" id="KW-1185">Reference proteome</keyword>
<dbReference type="EMBL" id="MCOG01000056">
    <property type="protein sequence ID" value="ORY63625.1"/>
    <property type="molecule type" value="Genomic_DNA"/>
</dbReference>
<name>A0A1Y2DYA6_9FUNG</name>
<dbReference type="PANTHER" id="PTHR24198:SF165">
    <property type="entry name" value="ANKYRIN REPEAT-CONTAINING PROTEIN-RELATED"/>
    <property type="match status" value="1"/>
</dbReference>
<dbReference type="InterPro" id="IPR002110">
    <property type="entry name" value="Ankyrin_rpt"/>
</dbReference>
<dbReference type="AlphaFoldDB" id="A0A1Y2DYA6"/>
<dbReference type="PANTHER" id="PTHR24198">
    <property type="entry name" value="ANKYRIN REPEAT AND PROTEIN KINASE DOMAIN-CONTAINING PROTEIN"/>
    <property type="match status" value="1"/>
</dbReference>
<dbReference type="SMART" id="SM00248">
    <property type="entry name" value="ANK"/>
    <property type="match status" value="4"/>
</dbReference>
<evidence type="ECO:0000256" key="3">
    <source>
        <dbReference type="PROSITE-ProRule" id="PRU00023"/>
    </source>
</evidence>
<dbReference type="OrthoDB" id="20052at2759"/>
<evidence type="ECO:0000313" key="5">
    <source>
        <dbReference type="Proteomes" id="UP000193920"/>
    </source>
</evidence>
<sequence>MLKFGFGLGKKNAKKDESTMKKNEKKNTHLKYFDQLTVSDIHIFNLNDLIFENALHIAILNDNREKIDTLLQSRKNNINKKDSIKQYTPLHLAVYLNDIDLTNQILTIKNLNIDEKDADNKTALIIASMMGNSQIVQTLLNHKSSINCTDNIGCTALHYTILNNDRKSFNLILERKPNLNFIDKVLYIYSIYE</sequence>
<dbReference type="Gene3D" id="1.25.40.20">
    <property type="entry name" value="Ankyrin repeat-containing domain"/>
    <property type="match status" value="1"/>
</dbReference>
<dbReference type="PROSITE" id="PS50088">
    <property type="entry name" value="ANK_REPEAT"/>
    <property type="match status" value="2"/>
</dbReference>
<dbReference type="InterPro" id="IPR036770">
    <property type="entry name" value="Ankyrin_rpt-contain_sf"/>
</dbReference>
<evidence type="ECO:0000256" key="1">
    <source>
        <dbReference type="ARBA" id="ARBA00022737"/>
    </source>
</evidence>
<gene>
    <name evidence="4" type="ORF">LY90DRAFT_505284</name>
</gene>
<accession>A0A1Y2DYA6</accession>
<protein>
    <submittedName>
        <fullName evidence="4">Ankyrin</fullName>
    </submittedName>
</protein>
<keyword evidence="1" id="KW-0677">Repeat</keyword>
<feature type="repeat" description="ANK" evidence="3">
    <location>
        <begin position="85"/>
        <end position="118"/>
    </location>
</feature>
<dbReference type="SUPFAM" id="SSF48403">
    <property type="entry name" value="Ankyrin repeat"/>
    <property type="match status" value="1"/>
</dbReference>
<reference evidence="4 5" key="1">
    <citation type="submission" date="2016-08" db="EMBL/GenBank/DDBJ databases">
        <title>A Parts List for Fungal Cellulosomes Revealed by Comparative Genomics.</title>
        <authorList>
            <consortium name="DOE Joint Genome Institute"/>
            <person name="Haitjema C.H."/>
            <person name="Gilmore S.P."/>
            <person name="Henske J.K."/>
            <person name="Solomon K.V."/>
            <person name="De Groot R."/>
            <person name="Kuo A."/>
            <person name="Mondo S.J."/>
            <person name="Salamov A.A."/>
            <person name="Labutti K."/>
            <person name="Zhao Z."/>
            <person name="Chiniquy J."/>
            <person name="Barry K."/>
            <person name="Brewer H.M."/>
            <person name="Purvine S.O."/>
            <person name="Wright A.T."/>
            <person name="Boxma B."/>
            <person name="Van Alen T."/>
            <person name="Hackstein J.H."/>
            <person name="Baker S.E."/>
            <person name="Grigoriev I.V."/>
            <person name="O'Malley M.A."/>
        </authorList>
    </citation>
    <scope>NUCLEOTIDE SEQUENCE [LARGE SCALE GENOMIC DNA]</scope>
    <source>
        <strain evidence="4 5">G1</strain>
    </source>
</reference>
<evidence type="ECO:0000256" key="2">
    <source>
        <dbReference type="ARBA" id="ARBA00023043"/>
    </source>
</evidence>
<dbReference type="PROSITE" id="PS50297">
    <property type="entry name" value="ANK_REP_REGION"/>
    <property type="match status" value="1"/>
</dbReference>
<dbReference type="Pfam" id="PF12796">
    <property type="entry name" value="Ank_2"/>
    <property type="match status" value="1"/>
</dbReference>
<feature type="repeat" description="ANK" evidence="3">
    <location>
        <begin position="119"/>
        <end position="151"/>
    </location>
</feature>
<proteinExistence type="predicted"/>
<evidence type="ECO:0000313" key="4">
    <source>
        <dbReference type="EMBL" id="ORY63625.1"/>
    </source>
</evidence>
<dbReference type="STRING" id="1754190.A0A1Y2DYA6"/>
<dbReference type="Proteomes" id="UP000193920">
    <property type="component" value="Unassembled WGS sequence"/>
</dbReference>